<evidence type="ECO:0008006" key="4">
    <source>
        <dbReference type="Google" id="ProtNLM"/>
    </source>
</evidence>
<dbReference type="RefSeq" id="WP_085236758.1">
    <property type="nucleotide sequence ID" value="NZ_CP020773.1"/>
</dbReference>
<evidence type="ECO:0000313" key="2">
    <source>
        <dbReference type="EMBL" id="ARJ50267.1"/>
    </source>
</evidence>
<dbReference type="KEGG" id="slz:B5P37_02515"/>
<keyword evidence="1" id="KW-1133">Transmembrane helix</keyword>
<name>A0AAC9WM29_9STAP</name>
<gene>
    <name evidence="2" type="ORF">B5P37_02515</name>
</gene>
<evidence type="ECO:0000313" key="3">
    <source>
        <dbReference type="Proteomes" id="UP000242864"/>
    </source>
</evidence>
<dbReference type="EMBL" id="CP020773">
    <property type="protein sequence ID" value="ARJ50267.1"/>
    <property type="molecule type" value="Genomic_DNA"/>
</dbReference>
<keyword evidence="1" id="KW-0472">Membrane</keyword>
<organism evidence="2 3">
    <name type="scientific">Staphylococcus lutrae</name>
    <dbReference type="NCBI Taxonomy" id="155085"/>
    <lineage>
        <taxon>Bacteria</taxon>
        <taxon>Bacillati</taxon>
        <taxon>Bacillota</taxon>
        <taxon>Bacilli</taxon>
        <taxon>Bacillales</taxon>
        <taxon>Staphylococcaceae</taxon>
        <taxon>Staphylococcus</taxon>
    </lineage>
</organism>
<protein>
    <recommendedName>
        <fullName evidence="4">DUF1146 domain-containing protein</fullName>
    </recommendedName>
</protein>
<proteinExistence type="predicted"/>
<dbReference type="InterPro" id="IPR009526">
    <property type="entry name" value="DUF1146"/>
</dbReference>
<evidence type="ECO:0000256" key="1">
    <source>
        <dbReference type="SAM" id="Phobius"/>
    </source>
</evidence>
<sequence length="76" mass="8793">MDYIGQFAIANIVMHVICICTAYWGLNAIRLDQFFKKGFPLQVQVIMIFLAILIGTSVSRFIIDLLRFSTQIKYLF</sequence>
<dbReference type="AlphaFoldDB" id="A0AAC9WM29"/>
<accession>A0AAC9WM29</accession>
<keyword evidence="3" id="KW-1185">Reference proteome</keyword>
<reference evidence="2 3" key="1">
    <citation type="submission" date="2017-04" db="EMBL/GenBank/DDBJ databases">
        <authorList>
            <person name="Veseli I.A."/>
            <person name="Tang C."/>
            <person name="Pombert J.-F."/>
        </authorList>
    </citation>
    <scope>NUCLEOTIDE SEQUENCE [LARGE SCALE GENOMIC DNA]</scope>
    <source>
        <strain evidence="2 3">ATCC 700373</strain>
    </source>
</reference>
<feature type="transmembrane region" description="Helical" evidence="1">
    <location>
        <begin position="46"/>
        <end position="66"/>
    </location>
</feature>
<dbReference type="Proteomes" id="UP000242864">
    <property type="component" value="Chromosome"/>
</dbReference>
<keyword evidence="1" id="KW-0812">Transmembrane</keyword>
<dbReference type="NCBIfam" id="TIGR02327">
    <property type="entry name" value="int_mem_ywzB"/>
    <property type="match status" value="1"/>
</dbReference>
<feature type="transmembrane region" description="Helical" evidence="1">
    <location>
        <begin position="7"/>
        <end position="26"/>
    </location>
</feature>
<dbReference type="Pfam" id="PF06612">
    <property type="entry name" value="DUF1146"/>
    <property type="match status" value="1"/>
</dbReference>